<accession>A0AAV0J001</accession>
<dbReference type="Proteomes" id="UP001154282">
    <property type="component" value="Unassembled WGS sequence"/>
</dbReference>
<comment type="caution">
    <text evidence="3">The sequence shown here is derived from an EMBL/GenBank/DDBJ whole genome shotgun (WGS) entry which is preliminary data.</text>
</comment>
<feature type="transmembrane region" description="Helical" evidence="2">
    <location>
        <begin position="203"/>
        <end position="223"/>
    </location>
</feature>
<evidence type="ECO:0000313" key="3">
    <source>
        <dbReference type="EMBL" id="CAI0403053.1"/>
    </source>
</evidence>
<dbReference type="PANTHER" id="PTHR11206">
    <property type="entry name" value="MULTIDRUG RESISTANCE PROTEIN"/>
    <property type="match status" value="1"/>
</dbReference>
<feature type="transmembrane region" description="Helical" evidence="2">
    <location>
        <begin position="75"/>
        <end position="98"/>
    </location>
</feature>
<feature type="transmembrane region" description="Helical" evidence="2">
    <location>
        <begin position="137"/>
        <end position="159"/>
    </location>
</feature>
<keyword evidence="2" id="KW-0472">Membrane</keyword>
<keyword evidence="2" id="KW-0812">Transmembrane</keyword>
<feature type="transmembrane region" description="Helical" evidence="2">
    <location>
        <begin position="255"/>
        <end position="276"/>
    </location>
</feature>
<sequence>VLPLSVDAEPTRPASPPLRRSNRDRHPPSKLAIYDVELPGSSAQVVSYLISNHLFSFGVIFLTQKFLQAQSKVTALAWISLAALIIQIPLLWILVFWFDWGTTGAALAYDITSWCVAIAQVVYVIGWCKEGWTGLSWLTFDDIWGFVRLSLATAVILALEICMNFNVWEAMVFIGINIAITYKSSKDYFSINFTNDKDLQVAVSKLAFLMGITMVLNSVQPVISGQVWLLVLDDGKAGGLHQHILLLCIRAATRGIWGGMIAGTALQTLMLLFILYRTNWNKEVQNWVVILKVEQTTEQMKKWGGHEINGDRQEKKINGA</sequence>
<evidence type="ECO:0000313" key="4">
    <source>
        <dbReference type="Proteomes" id="UP001154282"/>
    </source>
</evidence>
<name>A0AAV0J001_9ROSI</name>
<feature type="region of interest" description="Disordered" evidence="1">
    <location>
        <begin position="1"/>
        <end position="27"/>
    </location>
</feature>
<organism evidence="3 4">
    <name type="scientific">Linum tenue</name>
    <dbReference type="NCBI Taxonomy" id="586396"/>
    <lineage>
        <taxon>Eukaryota</taxon>
        <taxon>Viridiplantae</taxon>
        <taxon>Streptophyta</taxon>
        <taxon>Embryophyta</taxon>
        <taxon>Tracheophyta</taxon>
        <taxon>Spermatophyta</taxon>
        <taxon>Magnoliopsida</taxon>
        <taxon>eudicotyledons</taxon>
        <taxon>Gunneridae</taxon>
        <taxon>Pentapetalae</taxon>
        <taxon>rosids</taxon>
        <taxon>fabids</taxon>
        <taxon>Malpighiales</taxon>
        <taxon>Linaceae</taxon>
        <taxon>Linum</taxon>
    </lineage>
</organism>
<dbReference type="AlphaFoldDB" id="A0AAV0J001"/>
<proteinExistence type="predicted"/>
<gene>
    <name evidence="3" type="ORF">LITE_LOCUS11885</name>
</gene>
<evidence type="ECO:0000256" key="1">
    <source>
        <dbReference type="SAM" id="MobiDB-lite"/>
    </source>
</evidence>
<protein>
    <submittedName>
        <fullName evidence="3">Uncharacterized protein</fullName>
    </submittedName>
</protein>
<feature type="non-terminal residue" evidence="3">
    <location>
        <position position="1"/>
    </location>
</feature>
<feature type="transmembrane region" description="Helical" evidence="2">
    <location>
        <begin position="45"/>
        <end position="63"/>
    </location>
</feature>
<reference evidence="3" key="1">
    <citation type="submission" date="2022-08" db="EMBL/GenBank/DDBJ databases">
        <authorList>
            <person name="Gutierrez-Valencia J."/>
        </authorList>
    </citation>
    <scope>NUCLEOTIDE SEQUENCE</scope>
</reference>
<evidence type="ECO:0000256" key="2">
    <source>
        <dbReference type="SAM" id="Phobius"/>
    </source>
</evidence>
<keyword evidence="4" id="KW-1185">Reference proteome</keyword>
<keyword evidence="2" id="KW-1133">Transmembrane helix</keyword>
<dbReference type="EMBL" id="CAMGYJ010000004">
    <property type="protein sequence ID" value="CAI0403053.1"/>
    <property type="molecule type" value="Genomic_DNA"/>
</dbReference>